<proteinExistence type="predicted"/>
<protein>
    <submittedName>
        <fullName evidence="3">Uncharacterized protein</fullName>
    </submittedName>
</protein>
<evidence type="ECO:0000313" key="4">
    <source>
        <dbReference type="Proteomes" id="UP000000463"/>
    </source>
</evidence>
<accession>K4JS95</accession>
<reference evidence="3 4" key="1">
    <citation type="journal article" date="2012" name="BMC Genomics">
        <title>The Caulobacter crescentus phage phiCbK: genomics of a canonical phage.</title>
        <authorList>
            <person name="Gill J.J."/>
            <person name="Berry J.D."/>
            <person name="Russell W.K."/>
            <person name="Lessor L."/>
            <person name="Escobar Garcia D.A."/>
            <person name="Hernandez D."/>
            <person name="Kane A."/>
            <person name="Keene J."/>
            <person name="Maddox M."/>
            <person name="Martin R."/>
            <person name="Mohan S."/>
            <person name="Thorn A.M."/>
            <person name="Russell D.H."/>
            <person name="Young R."/>
        </authorList>
    </citation>
    <scope>NUCLEOTIDE SEQUENCE [LARGE SCALE GENOMIC DNA]</scope>
</reference>
<keyword evidence="2" id="KW-0812">Transmembrane</keyword>
<organism evidence="3 4">
    <name type="scientific">Caulobacter phage CcrColossus</name>
    <dbReference type="NCBI Taxonomy" id="1211640"/>
    <lineage>
        <taxon>Viruses</taxon>
        <taxon>Duplodnaviria</taxon>
        <taxon>Heunggongvirae</taxon>
        <taxon>Uroviricota</taxon>
        <taxon>Caudoviricetes</taxon>
        <taxon>Jeanschmidtviridae</taxon>
        <taxon>Colossusvirus</taxon>
        <taxon>Colossusvirus colossus</taxon>
    </lineage>
</organism>
<dbReference type="GeneID" id="13995282"/>
<evidence type="ECO:0000256" key="1">
    <source>
        <dbReference type="SAM" id="MobiDB-lite"/>
    </source>
</evidence>
<dbReference type="Proteomes" id="UP000000463">
    <property type="component" value="Segment"/>
</dbReference>
<keyword evidence="2" id="KW-1133">Transmembrane helix</keyword>
<sequence>MQAPRKVQGGYKPETAEHGDPPFGGSAVRPSGYRVERMGFFEHRVPTYEEPAPEPPAPKRDYLTWLIAALLWGGAVFAVARAAGLPIWNAGWTIDAVDLALLPVGVWSIWFWQGLAEKKRR</sequence>
<feature type="region of interest" description="Disordered" evidence="1">
    <location>
        <begin position="1"/>
        <end position="27"/>
    </location>
</feature>
<gene>
    <name evidence="3" type="ORF">CcrColossus_gp354</name>
</gene>
<evidence type="ECO:0000256" key="2">
    <source>
        <dbReference type="SAM" id="Phobius"/>
    </source>
</evidence>
<dbReference type="EMBL" id="JX100810">
    <property type="protein sequence ID" value="AFU88224.1"/>
    <property type="molecule type" value="Genomic_DNA"/>
</dbReference>
<evidence type="ECO:0000313" key="3">
    <source>
        <dbReference type="EMBL" id="AFU88224.1"/>
    </source>
</evidence>
<dbReference type="RefSeq" id="YP_006988588.1">
    <property type="nucleotide sequence ID" value="NC_019406.1"/>
</dbReference>
<feature type="transmembrane region" description="Helical" evidence="2">
    <location>
        <begin position="90"/>
        <end position="112"/>
    </location>
</feature>
<dbReference type="KEGG" id="vg:13995282"/>
<keyword evidence="2" id="KW-0472">Membrane</keyword>
<feature type="transmembrane region" description="Helical" evidence="2">
    <location>
        <begin position="62"/>
        <end position="84"/>
    </location>
</feature>
<name>K4JS95_9CAUD</name>
<keyword evidence="4" id="KW-1185">Reference proteome</keyword>